<organism evidence="2">
    <name type="scientific">Burkholderia cenocepacia</name>
    <dbReference type="NCBI Taxonomy" id="95486"/>
    <lineage>
        <taxon>Bacteria</taxon>
        <taxon>Pseudomonadati</taxon>
        <taxon>Pseudomonadota</taxon>
        <taxon>Betaproteobacteria</taxon>
        <taxon>Burkholderiales</taxon>
        <taxon>Burkholderiaceae</taxon>
        <taxon>Burkholderia</taxon>
        <taxon>Burkholderia cepacia complex</taxon>
    </lineage>
</organism>
<sequence length="145" mass="16174">MAELDHALYEQIGALSEAGDALAEDEDFEGALAKYREAFDLLPEPKTQWEAGTWLMAAIGDANFFQEDYAAGRDNLGYAMRFPNAIGNPFLHLRLGQCQFELGDLDRAADELMRAYMGGGPELFEDEDDKYLRFLATRADGIQVP</sequence>
<dbReference type="OrthoDB" id="1551390at2"/>
<keyword evidence="1" id="KW-0802">TPR repeat</keyword>
<dbReference type="SUPFAM" id="SSF48452">
    <property type="entry name" value="TPR-like"/>
    <property type="match status" value="1"/>
</dbReference>
<dbReference type="PROSITE" id="PS50005">
    <property type="entry name" value="TPR"/>
    <property type="match status" value="1"/>
</dbReference>
<evidence type="ECO:0000256" key="1">
    <source>
        <dbReference type="PROSITE-ProRule" id="PRU00339"/>
    </source>
</evidence>
<protein>
    <recommendedName>
        <fullName evidence="3">Tetratricopeptide repeat protein</fullName>
    </recommendedName>
</protein>
<comment type="caution">
    <text evidence="2">The sequence shown here is derived from an EMBL/GenBank/DDBJ whole genome shotgun (WGS) entry which is preliminary data.</text>
</comment>
<accession>A0A071MED7</accession>
<proteinExistence type="predicted"/>
<dbReference type="Gene3D" id="1.25.40.10">
    <property type="entry name" value="Tetratricopeptide repeat domain"/>
    <property type="match status" value="1"/>
</dbReference>
<dbReference type="InterPro" id="IPR011990">
    <property type="entry name" value="TPR-like_helical_dom_sf"/>
</dbReference>
<dbReference type="InterPro" id="IPR019734">
    <property type="entry name" value="TPR_rpt"/>
</dbReference>
<feature type="repeat" description="TPR" evidence="1">
    <location>
        <begin position="12"/>
        <end position="45"/>
    </location>
</feature>
<dbReference type="EMBL" id="JJOA01000076">
    <property type="protein sequence ID" value="KEA54861.1"/>
    <property type="molecule type" value="Genomic_DNA"/>
</dbReference>
<name>A0A071MED7_9BURK</name>
<evidence type="ECO:0008006" key="3">
    <source>
        <dbReference type="Google" id="ProtNLM"/>
    </source>
</evidence>
<reference evidence="2" key="1">
    <citation type="submission" date="2014-04" db="EMBL/GenBank/DDBJ databases">
        <title>In planta biocontrol of soil-borne Fusarium wilt of banana through a plant endophytic bacterium, Burkholderia cenocepacia 869T2.</title>
        <authorList>
            <person name="Ho Y.-N."/>
            <person name="Chiang H.-M."/>
            <person name="Chao C.-P."/>
            <person name="Su C.-C."/>
            <person name="Hsu H.-F."/>
            <person name="Guo C.-T."/>
            <person name="Hsieh J.-L."/>
            <person name="Huang C.-C."/>
        </authorList>
    </citation>
    <scope>NUCLEOTIDE SEQUENCE [LARGE SCALE GENOMIC DNA]</scope>
    <source>
        <strain evidence="2">869T2</strain>
    </source>
</reference>
<evidence type="ECO:0000313" key="2">
    <source>
        <dbReference type="EMBL" id="KEA54861.1"/>
    </source>
</evidence>
<gene>
    <name evidence="2" type="ORF">DT99_34655</name>
</gene>
<dbReference type="AlphaFoldDB" id="A0A071MED7"/>